<dbReference type="PROSITE" id="PS50873">
    <property type="entry name" value="PEROXIDASE_4"/>
    <property type="match status" value="1"/>
</dbReference>
<dbReference type="GO" id="GO:0006979">
    <property type="term" value="P:response to oxidative stress"/>
    <property type="evidence" value="ECO:0007669"/>
    <property type="project" value="InterPro"/>
</dbReference>
<dbReference type="InterPro" id="IPR019793">
    <property type="entry name" value="Peroxidases_heam-ligand_BS"/>
</dbReference>
<comment type="catalytic activity">
    <reaction evidence="1">
        <text>2 a phenolic donor + H2O2 = 2 a phenolic radical donor + 2 H2O</text>
        <dbReference type="Rhea" id="RHEA:56136"/>
        <dbReference type="ChEBI" id="CHEBI:15377"/>
        <dbReference type="ChEBI" id="CHEBI:16240"/>
        <dbReference type="ChEBI" id="CHEBI:139520"/>
        <dbReference type="ChEBI" id="CHEBI:139521"/>
        <dbReference type="EC" id="1.11.1.7"/>
    </reaction>
</comment>
<protein>
    <recommendedName>
        <fullName evidence="4">peroxidase</fullName>
        <ecNumber evidence="4">1.11.1.7</ecNumber>
    </recommendedName>
</protein>
<feature type="domain" description="Plant heme peroxidase family profile" evidence="16">
    <location>
        <begin position="70"/>
        <end position="276"/>
    </location>
</feature>
<name>A0A5N5LZT0_9ROSI</name>
<reference evidence="17" key="3">
    <citation type="submission" date="2019-05" db="EMBL/GenBank/DDBJ databases">
        <authorList>
            <person name="Zhang R."/>
        </authorList>
    </citation>
    <scope>NUCLEOTIDE SEQUENCE [LARGE SCALE GENOMIC DNA]</scope>
    <source>
        <strain evidence="17">Br00</strain>
        <tissue evidence="17">Leaf</tissue>
    </source>
</reference>
<feature type="disulfide bond" evidence="14">
    <location>
        <begin position="146"/>
        <end position="178"/>
    </location>
</feature>
<evidence type="ECO:0000256" key="14">
    <source>
        <dbReference type="PIRSR" id="PIRSR600823-5"/>
    </source>
</evidence>
<feature type="binding site" description="axial binding residue" evidence="13">
    <location>
        <position position="139"/>
    </location>
    <ligand>
        <name>heme b</name>
        <dbReference type="ChEBI" id="CHEBI:60344"/>
    </ligand>
    <ligandPart>
        <name>Fe</name>
        <dbReference type="ChEBI" id="CHEBI:18248"/>
    </ligandPart>
</feature>
<dbReference type="Proteomes" id="UP000326939">
    <property type="component" value="Chromosome 7"/>
</dbReference>
<reference evidence="17" key="2">
    <citation type="journal article" date="2019" name="Nat. Commun.">
        <title>Genome-wide analysis of Cushion willow provides insights into alpine plant divergence in a biodiversity hotspot.</title>
        <authorList>
            <person name="Chen J.H."/>
            <person name="Huang Y."/>
            <person name="Brachi B."/>
            <person name="Yun Q.Z."/>
            <person name="Zhang W."/>
            <person name="Lu W."/>
            <person name="Li H.N."/>
            <person name="Li W.Q."/>
            <person name="Sun X.D."/>
            <person name="Wang G.Y."/>
            <person name="He J."/>
            <person name="Zhou Z."/>
            <person name="Chen K.Y."/>
            <person name="Ji Y.H."/>
            <person name="Shi M.M."/>
            <person name="Sun W.G."/>
            <person name="Yang Y.P."/>
            <person name="Zhang R.G."/>
            <person name="Abbott R.J."/>
            <person name="Sun H."/>
        </authorList>
    </citation>
    <scope>NUCLEOTIDE SEQUENCE</scope>
    <source>
        <strain evidence="17">Br00</strain>
        <tissue evidence="17">Leaf</tissue>
    </source>
</reference>
<dbReference type="InterPro" id="IPR010255">
    <property type="entry name" value="Haem_peroxidase_sf"/>
</dbReference>
<dbReference type="PANTHER" id="PTHR31517">
    <property type="match status" value="1"/>
</dbReference>
<dbReference type="Gene3D" id="1.10.520.10">
    <property type="match status" value="2"/>
</dbReference>
<evidence type="ECO:0000256" key="2">
    <source>
        <dbReference type="ARBA" id="ARBA00001913"/>
    </source>
</evidence>
<keyword evidence="19" id="KW-1185">Reference proteome</keyword>
<keyword evidence="5" id="KW-0575">Peroxidase</keyword>
<dbReference type="GO" id="GO:0140825">
    <property type="term" value="F:lactoperoxidase activity"/>
    <property type="evidence" value="ECO:0007669"/>
    <property type="project" value="UniProtKB-EC"/>
</dbReference>
<dbReference type="Pfam" id="PF00141">
    <property type="entry name" value="peroxidase"/>
    <property type="match status" value="1"/>
</dbReference>
<keyword evidence="9" id="KW-0560">Oxidoreductase</keyword>
<dbReference type="InterPro" id="IPR000823">
    <property type="entry name" value="Peroxidase_pln"/>
</dbReference>
<evidence type="ECO:0000256" key="12">
    <source>
        <dbReference type="PIRSR" id="PIRSR600823-2"/>
    </source>
</evidence>
<dbReference type="FunFam" id="1.10.420.10:FF:000007">
    <property type="entry name" value="Peroxidase"/>
    <property type="match status" value="1"/>
</dbReference>
<evidence type="ECO:0000256" key="11">
    <source>
        <dbReference type="ARBA" id="ARBA00023157"/>
    </source>
</evidence>
<evidence type="ECO:0000256" key="5">
    <source>
        <dbReference type="ARBA" id="ARBA00022559"/>
    </source>
</evidence>
<dbReference type="GO" id="GO:0046872">
    <property type="term" value="F:metal ion binding"/>
    <property type="evidence" value="ECO:0007669"/>
    <property type="project" value="UniProtKB-KW"/>
</dbReference>
<comment type="cofactor">
    <cofactor evidence="2">
        <name>Ca(2+)</name>
        <dbReference type="ChEBI" id="CHEBI:29108"/>
    </cofactor>
</comment>
<dbReference type="EMBL" id="VDCV01000007">
    <property type="protein sequence ID" value="KAB5548464.1"/>
    <property type="molecule type" value="Genomic_DNA"/>
</dbReference>
<comment type="caution">
    <text evidence="17">The sequence shown here is derived from an EMBL/GenBank/DDBJ whole genome shotgun (WGS) entry which is preliminary data.</text>
</comment>
<reference evidence="19" key="1">
    <citation type="journal article" date="2019" name="Gigascience">
        <title>De novo genome assembly of the endangered Acer yangbiense, a plant species with extremely small populations endemic to Yunnan Province, China.</title>
        <authorList>
            <person name="Yang J."/>
            <person name="Wariss H.M."/>
            <person name="Tao L."/>
            <person name="Zhang R."/>
            <person name="Yun Q."/>
            <person name="Hollingsworth P."/>
            <person name="Dao Z."/>
            <person name="Luo G."/>
            <person name="Guo H."/>
            <person name="Ma Y."/>
            <person name="Sun W."/>
        </authorList>
    </citation>
    <scope>NUCLEOTIDE SEQUENCE [LARGE SCALE GENOMIC DNA]</scope>
    <source>
        <strain evidence="19">cv. br00</strain>
    </source>
</reference>
<evidence type="ECO:0000259" key="16">
    <source>
        <dbReference type="PROSITE" id="PS50873"/>
    </source>
</evidence>
<evidence type="ECO:0000256" key="10">
    <source>
        <dbReference type="ARBA" id="ARBA00023004"/>
    </source>
</evidence>
<sequence>MRRGQKRVFFPLLAIALCLCIANVDAGTTLQPPVKLKWHHYRRATTCKYAEEFVRHQVELFWKEDRSITAKLLRLLYSDCFVTAGGPAYPVFTGRRDGVISKAAMVDLPSPSISGGEALAYFKSRGLDVLDLGTLLGAHSMGRTHCRYILDRLYNFNNTGKPDPSMNKAFADQMRKQCPQRTKKGQSDPLVFLNPESSSKYTFTESFYKRVLSYQSVLGVDQQLLFSNDTLQITEEFAGGFEYLRRSFALSMSRMGNINVLTGNAGEIRQNCRYINNGKPQ</sequence>
<evidence type="ECO:0000313" key="18">
    <source>
        <dbReference type="EMBL" id="KAB5548575.1"/>
    </source>
</evidence>
<evidence type="ECO:0000256" key="7">
    <source>
        <dbReference type="ARBA" id="ARBA00022723"/>
    </source>
</evidence>
<feature type="signal peptide" evidence="15">
    <location>
        <begin position="1"/>
        <end position="26"/>
    </location>
</feature>
<dbReference type="PANTHER" id="PTHR31517:SF48">
    <property type="entry name" value="PEROXIDASE 16-RELATED"/>
    <property type="match status" value="1"/>
</dbReference>
<keyword evidence="10 13" id="KW-0408">Iron</keyword>
<keyword evidence="7 13" id="KW-0479">Metal-binding</keyword>
<dbReference type="Gene3D" id="1.10.420.10">
    <property type="entry name" value="Peroxidase, domain 2"/>
    <property type="match status" value="1"/>
</dbReference>
<proteinExistence type="inferred from homology"/>
<evidence type="ECO:0000256" key="15">
    <source>
        <dbReference type="SAM" id="SignalP"/>
    </source>
</evidence>
<dbReference type="InterPro" id="IPR002016">
    <property type="entry name" value="Haem_peroxidase"/>
</dbReference>
<evidence type="ECO:0000256" key="9">
    <source>
        <dbReference type="ARBA" id="ARBA00023002"/>
    </source>
</evidence>
<dbReference type="PROSITE" id="PS00435">
    <property type="entry name" value="PEROXIDASE_1"/>
    <property type="match status" value="1"/>
</dbReference>
<feature type="binding site" evidence="12">
    <location>
        <position position="109"/>
    </location>
    <ligand>
        <name>substrate</name>
    </ligand>
</feature>
<dbReference type="EMBL" id="VDCV01000007">
    <property type="protein sequence ID" value="KAB5548575.1"/>
    <property type="molecule type" value="Genomic_DNA"/>
</dbReference>
<comment type="cofactor">
    <cofactor evidence="13">
        <name>heme b</name>
        <dbReference type="ChEBI" id="CHEBI:60344"/>
    </cofactor>
    <text evidence="13">Binds 1 heme b (iron(II)-protoporphyrin IX) group per subunit.</text>
</comment>
<dbReference type="GO" id="GO:0020037">
    <property type="term" value="F:heme binding"/>
    <property type="evidence" value="ECO:0007669"/>
    <property type="project" value="InterPro"/>
</dbReference>
<evidence type="ECO:0000256" key="3">
    <source>
        <dbReference type="ARBA" id="ARBA00006873"/>
    </source>
</evidence>
<evidence type="ECO:0000256" key="1">
    <source>
        <dbReference type="ARBA" id="ARBA00000189"/>
    </source>
</evidence>
<evidence type="ECO:0000256" key="4">
    <source>
        <dbReference type="ARBA" id="ARBA00012313"/>
    </source>
</evidence>
<dbReference type="EC" id="1.11.1.7" evidence="4"/>
<comment type="similarity">
    <text evidence="3">Belongs to the peroxidase family. Ascorbate peroxidase subfamily.</text>
</comment>
<gene>
    <name evidence="17" type="ORF">DKX38_011870</name>
    <name evidence="18" type="ORF">DKX38_011981</name>
</gene>
<evidence type="ECO:0000256" key="6">
    <source>
        <dbReference type="ARBA" id="ARBA00022617"/>
    </source>
</evidence>
<feature type="chain" id="PRO_5033494623" description="peroxidase" evidence="15">
    <location>
        <begin position="27"/>
        <end position="281"/>
    </location>
</feature>
<evidence type="ECO:0000256" key="13">
    <source>
        <dbReference type="PIRSR" id="PIRSR600823-3"/>
    </source>
</evidence>
<keyword evidence="8 15" id="KW-0732">Signal</keyword>
<organism evidence="17 19">
    <name type="scientific">Salix brachista</name>
    <dbReference type="NCBI Taxonomy" id="2182728"/>
    <lineage>
        <taxon>Eukaryota</taxon>
        <taxon>Viridiplantae</taxon>
        <taxon>Streptophyta</taxon>
        <taxon>Embryophyta</taxon>
        <taxon>Tracheophyta</taxon>
        <taxon>Spermatophyta</taxon>
        <taxon>Magnoliopsida</taxon>
        <taxon>eudicotyledons</taxon>
        <taxon>Gunneridae</taxon>
        <taxon>Pentapetalae</taxon>
        <taxon>rosids</taxon>
        <taxon>fabids</taxon>
        <taxon>Malpighiales</taxon>
        <taxon>Salicaceae</taxon>
        <taxon>Saliceae</taxon>
        <taxon>Salix</taxon>
    </lineage>
</organism>
<dbReference type="SUPFAM" id="SSF48113">
    <property type="entry name" value="Heme-dependent peroxidases"/>
    <property type="match status" value="1"/>
</dbReference>
<dbReference type="AlphaFoldDB" id="A0A5N5LZT0"/>
<evidence type="ECO:0000256" key="8">
    <source>
        <dbReference type="ARBA" id="ARBA00022729"/>
    </source>
</evidence>
<accession>A0A5N5LZT0</accession>
<evidence type="ECO:0000313" key="17">
    <source>
        <dbReference type="EMBL" id="KAB5548464.1"/>
    </source>
</evidence>
<keyword evidence="11 14" id="KW-1015">Disulfide bond</keyword>
<keyword evidence="6" id="KW-0349">Heme</keyword>
<evidence type="ECO:0000313" key="19">
    <source>
        <dbReference type="Proteomes" id="UP000326939"/>
    </source>
</evidence>